<keyword evidence="2" id="KW-1133">Transmembrane helix</keyword>
<feature type="region of interest" description="Disordered" evidence="1">
    <location>
        <begin position="44"/>
        <end position="119"/>
    </location>
</feature>
<evidence type="ECO:0000313" key="4">
    <source>
        <dbReference type="EMBL" id="KAG5285316.1"/>
    </source>
</evidence>
<feature type="compositionally biased region" description="Polar residues" evidence="1">
    <location>
        <begin position="44"/>
        <end position="65"/>
    </location>
</feature>
<accession>A0AAV6HH90</accession>
<dbReference type="EMBL" id="JADWDJ010000001">
    <property type="protein sequence ID" value="KAG5285316.1"/>
    <property type="molecule type" value="Genomic_DNA"/>
</dbReference>
<protein>
    <submittedName>
        <fullName evidence="4">Uncharacterized protein</fullName>
    </submittedName>
</protein>
<dbReference type="AlphaFoldDB" id="A0AAV6HH90"/>
<sequence>MKSMERLWAQCLWLLLLGVLVNIECETLSLGNSTADSVNNTFNSTTSASGAVPGITTTPLPSGNHTENSSTLTSSVTSVPATTPPSNTTTDTDRGNTTREVDKTATPTRVTKDTHSATTRAVATASQPYQEGNKAGYIILIIIIITAILLVIYCCFKKNKKRRYSIDLRNKHEDAVIPLSTVEADAVFDTTPEKEMGTFTAQEAGAASPEAAALAPEPTGEPEPAKGEPVAGEEKVTEAKVSGSQEPLTVDQKPEKMEVVDLTDGEPTVSTKTSVESLEDQLNDNNSNNYCTRANGRGFKGSVYEILQSDPF</sequence>
<feature type="compositionally biased region" description="Low complexity" evidence="1">
    <location>
        <begin position="203"/>
        <end position="218"/>
    </location>
</feature>
<name>A0AAV6HH90_9TELE</name>
<reference evidence="4 5" key="1">
    <citation type="submission" date="2020-10" db="EMBL/GenBank/DDBJ databases">
        <title>Chromosome-scale genome assembly of the Allis shad, Alosa alosa.</title>
        <authorList>
            <person name="Margot Z."/>
            <person name="Christophe K."/>
            <person name="Cabau C."/>
            <person name="Louis A."/>
            <person name="Berthelot C."/>
            <person name="Parey E."/>
            <person name="Roest Crollius H."/>
            <person name="Montfort J."/>
            <person name="Robinson-Rechavi M."/>
            <person name="Bucao C."/>
            <person name="Bouchez O."/>
            <person name="Gislard M."/>
            <person name="Lluch J."/>
            <person name="Milhes M."/>
            <person name="Lampietro C."/>
            <person name="Lopez Roques C."/>
            <person name="Donnadieu C."/>
            <person name="Braasch I."/>
            <person name="Desvignes T."/>
            <person name="Postlethwait J."/>
            <person name="Bobe J."/>
            <person name="Guiguen Y."/>
        </authorList>
    </citation>
    <scope>NUCLEOTIDE SEQUENCE [LARGE SCALE GENOMIC DNA]</scope>
    <source>
        <strain evidence="4">M-15738</strain>
        <tissue evidence="4">Blood</tissue>
    </source>
</reference>
<feature type="compositionally biased region" description="Basic and acidic residues" evidence="1">
    <location>
        <begin position="91"/>
        <end position="103"/>
    </location>
</feature>
<evidence type="ECO:0000256" key="2">
    <source>
        <dbReference type="SAM" id="Phobius"/>
    </source>
</evidence>
<keyword evidence="5" id="KW-1185">Reference proteome</keyword>
<proteinExistence type="predicted"/>
<keyword evidence="3" id="KW-0732">Signal</keyword>
<feature type="transmembrane region" description="Helical" evidence="2">
    <location>
        <begin position="135"/>
        <end position="156"/>
    </location>
</feature>
<keyword evidence="2" id="KW-0472">Membrane</keyword>
<evidence type="ECO:0000313" key="5">
    <source>
        <dbReference type="Proteomes" id="UP000823561"/>
    </source>
</evidence>
<keyword evidence="2" id="KW-0812">Transmembrane</keyword>
<feature type="region of interest" description="Disordered" evidence="1">
    <location>
        <begin position="203"/>
        <end position="289"/>
    </location>
</feature>
<feature type="compositionally biased region" description="Low complexity" evidence="1">
    <location>
        <begin position="66"/>
        <end position="90"/>
    </location>
</feature>
<evidence type="ECO:0000256" key="1">
    <source>
        <dbReference type="SAM" id="MobiDB-lite"/>
    </source>
</evidence>
<gene>
    <name evidence="4" type="ORF">AALO_G00002050</name>
</gene>
<feature type="chain" id="PRO_5043428489" evidence="3">
    <location>
        <begin position="26"/>
        <end position="312"/>
    </location>
</feature>
<feature type="signal peptide" evidence="3">
    <location>
        <begin position="1"/>
        <end position="25"/>
    </location>
</feature>
<organism evidence="4 5">
    <name type="scientific">Alosa alosa</name>
    <name type="common">allis shad</name>
    <dbReference type="NCBI Taxonomy" id="278164"/>
    <lineage>
        <taxon>Eukaryota</taxon>
        <taxon>Metazoa</taxon>
        <taxon>Chordata</taxon>
        <taxon>Craniata</taxon>
        <taxon>Vertebrata</taxon>
        <taxon>Euteleostomi</taxon>
        <taxon>Actinopterygii</taxon>
        <taxon>Neopterygii</taxon>
        <taxon>Teleostei</taxon>
        <taxon>Clupei</taxon>
        <taxon>Clupeiformes</taxon>
        <taxon>Clupeoidei</taxon>
        <taxon>Clupeidae</taxon>
        <taxon>Alosa</taxon>
    </lineage>
</organism>
<evidence type="ECO:0000256" key="3">
    <source>
        <dbReference type="SAM" id="SignalP"/>
    </source>
</evidence>
<dbReference type="Proteomes" id="UP000823561">
    <property type="component" value="Chromosome 1"/>
</dbReference>
<comment type="caution">
    <text evidence="4">The sequence shown here is derived from an EMBL/GenBank/DDBJ whole genome shotgun (WGS) entry which is preliminary data.</text>
</comment>